<dbReference type="AlphaFoldDB" id="A0A836LHF2"/>
<protein>
    <submittedName>
        <fullName evidence="1">Uncharacterized protein</fullName>
    </submittedName>
</protein>
<reference evidence="1 2" key="1">
    <citation type="submission" date="2021-02" db="EMBL/GenBank/DDBJ databases">
        <title>Porcisia hertigi Genome sequencing and assembly.</title>
        <authorList>
            <person name="Almutairi H."/>
            <person name="Gatherer D."/>
        </authorList>
    </citation>
    <scope>NUCLEOTIDE SEQUENCE [LARGE SCALE GENOMIC DNA]</scope>
    <source>
        <strain evidence="1 2">C119</strain>
    </source>
</reference>
<dbReference type="SUPFAM" id="SSF47391">
    <property type="entry name" value="Dimerization-anchoring domain of cAMP-dependent PK regulatory subunit"/>
    <property type="match status" value="1"/>
</dbReference>
<accession>A0A836LHF2</accession>
<dbReference type="RefSeq" id="XP_067756385.1">
    <property type="nucleotide sequence ID" value="XM_067900201.1"/>
</dbReference>
<dbReference type="KEGG" id="phet:94290278"/>
<proteinExistence type="predicted"/>
<keyword evidence="2" id="KW-1185">Reference proteome</keyword>
<name>A0A836LHF2_9TRYP</name>
<dbReference type="OrthoDB" id="241817at2759"/>
<sequence>MSEYLEIIEADKAYLEKVGMRDVLEEFLADALKSNPANIYEYMMTWATKRQASSTALPNDVVQSCGEK</sequence>
<dbReference type="Proteomes" id="UP000674318">
    <property type="component" value="Unassembled WGS sequence"/>
</dbReference>
<dbReference type="EMBL" id="JAFJZO010000026">
    <property type="protein sequence ID" value="KAG5501938.1"/>
    <property type="molecule type" value="Genomic_DNA"/>
</dbReference>
<evidence type="ECO:0000313" key="1">
    <source>
        <dbReference type="EMBL" id="KAG5501938.1"/>
    </source>
</evidence>
<dbReference type="GeneID" id="94290278"/>
<dbReference type="CDD" id="cd12084">
    <property type="entry name" value="DD_RII_PKA-like"/>
    <property type="match status" value="1"/>
</dbReference>
<comment type="caution">
    <text evidence="1">The sequence shown here is derived from an EMBL/GenBank/DDBJ whole genome shotgun (WGS) entry which is preliminary data.</text>
</comment>
<gene>
    <name evidence="1" type="ORF">JKF63_04208</name>
</gene>
<organism evidence="1 2">
    <name type="scientific">Porcisia hertigi</name>
    <dbReference type="NCBI Taxonomy" id="2761500"/>
    <lineage>
        <taxon>Eukaryota</taxon>
        <taxon>Discoba</taxon>
        <taxon>Euglenozoa</taxon>
        <taxon>Kinetoplastea</taxon>
        <taxon>Metakinetoplastina</taxon>
        <taxon>Trypanosomatida</taxon>
        <taxon>Trypanosomatidae</taxon>
        <taxon>Leishmaniinae</taxon>
        <taxon>Porcisia</taxon>
    </lineage>
</organism>
<evidence type="ECO:0000313" key="2">
    <source>
        <dbReference type="Proteomes" id="UP000674318"/>
    </source>
</evidence>